<dbReference type="InterPro" id="IPR001884">
    <property type="entry name" value="IF5A-like"/>
</dbReference>
<dbReference type="PANTHER" id="PTHR11673">
    <property type="entry name" value="TRANSLATION INITIATION FACTOR 5A FAMILY MEMBER"/>
    <property type="match status" value="1"/>
</dbReference>
<dbReference type="PIRSF" id="PIRSF003025">
    <property type="entry name" value="eIF5A"/>
    <property type="match status" value="1"/>
</dbReference>
<dbReference type="CDD" id="cd04467">
    <property type="entry name" value="S1_aIF5A"/>
    <property type="match status" value="1"/>
</dbReference>
<evidence type="ECO:0000256" key="2">
    <source>
        <dbReference type="ARBA" id="ARBA00004496"/>
    </source>
</evidence>
<dbReference type="InterPro" id="IPR014722">
    <property type="entry name" value="Rib_uL2_dom2"/>
</dbReference>
<dbReference type="EMBL" id="DSEU01000004">
    <property type="protein sequence ID" value="HEM66126.1"/>
    <property type="molecule type" value="Genomic_DNA"/>
</dbReference>
<dbReference type="InterPro" id="IPR012340">
    <property type="entry name" value="NA-bd_OB-fold"/>
</dbReference>
<dbReference type="SUPFAM" id="SSF50104">
    <property type="entry name" value="Translation proteins SH3-like domain"/>
    <property type="match status" value="1"/>
</dbReference>
<dbReference type="NCBIfam" id="TIGR00037">
    <property type="entry name" value="eIF_5A"/>
    <property type="match status" value="1"/>
</dbReference>
<dbReference type="PROSITE" id="PS00302">
    <property type="entry name" value="IF5A_HYPUSINE"/>
    <property type="match status" value="1"/>
</dbReference>
<comment type="similarity">
    <text evidence="3 11">Belongs to the eIF-5A family.</text>
</comment>
<keyword evidence="6 11" id="KW-0396">Initiation factor</keyword>
<evidence type="ECO:0000313" key="13">
    <source>
        <dbReference type="EMBL" id="HEM66126.1"/>
    </source>
</evidence>
<dbReference type="Gene3D" id="2.40.50.140">
    <property type="entry name" value="Nucleic acid-binding proteins"/>
    <property type="match status" value="1"/>
</dbReference>
<name>A0A7J2U099_9CREN</name>
<dbReference type="InterPro" id="IPR048670">
    <property type="entry name" value="IF5A-like_N"/>
</dbReference>
<dbReference type="HAMAP" id="MF_00085">
    <property type="entry name" value="eIF_5A"/>
    <property type="match status" value="1"/>
</dbReference>
<evidence type="ECO:0000256" key="9">
    <source>
        <dbReference type="ARBA" id="ARBA00032030"/>
    </source>
</evidence>
<dbReference type="GO" id="GO:0045905">
    <property type="term" value="P:positive regulation of translational termination"/>
    <property type="evidence" value="ECO:0007669"/>
    <property type="project" value="InterPro"/>
</dbReference>
<evidence type="ECO:0000256" key="7">
    <source>
        <dbReference type="ARBA" id="ARBA00022917"/>
    </source>
</evidence>
<dbReference type="AlphaFoldDB" id="A0A7J2U099"/>
<keyword evidence="5 11" id="KW-0963">Cytoplasm</keyword>
<keyword evidence="7 11" id="KW-0648">Protein biosynthesis</keyword>
<dbReference type="Pfam" id="PF21485">
    <property type="entry name" value="IF5A-like_N"/>
    <property type="match status" value="1"/>
</dbReference>
<evidence type="ECO:0000256" key="1">
    <source>
        <dbReference type="ARBA" id="ARBA00003980"/>
    </source>
</evidence>
<keyword evidence="8 11" id="KW-0385">Hypusine</keyword>
<dbReference type="GO" id="GO:0043022">
    <property type="term" value="F:ribosome binding"/>
    <property type="evidence" value="ECO:0007669"/>
    <property type="project" value="InterPro"/>
</dbReference>
<sequence>MSVDYAELGDLKEGSYVVVDGEPCRVVEVSRAKTGKHGSAKVHIVAISLFTGSRKTLVGPADQRVEVPIIDKRIGQVIAVLGDRVQVMDNETYETFEVEMPSDESVRSKITPGVEVEYWSALGKRFISRVR</sequence>
<dbReference type="Pfam" id="PF01287">
    <property type="entry name" value="eIF-5a"/>
    <property type="match status" value="1"/>
</dbReference>
<evidence type="ECO:0000256" key="3">
    <source>
        <dbReference type="ARBA" id="ARBA00006016"/>
    </source>
</evidence>
<dbReference type="FunFam" id="2.40.50.140:FF:000334">
    <property type="entry name" value="Translation initiation factor 5A"/>
    <property type="match status" value="1"/>
</dbReference>
<comment type="subcellular location">
    <subcellularLocation>
        <location evidence="2 11">Cytoplasm</location>
    </subcellularLocation>
</comment>
<feature type="modified residue" description="Hypusine" evidence="11">
    <location>
        <position position="36"/>
    </location>
</feature>
<gene>
    <name evidence="11" type="primary">eif5a</name>
    <name evidence="13" type="ORF">ENO26_00885</name>
</gene>
<protein>
    <recommendedName>
        <fullName evidence="4 11">Translation initiation factor 5A</fullName>
    </recommendedName>
    <alternativeName>
        <fullName evidence="10 11">Hypusine-containing protein</fullName>
    </alternativeName>
    <alternativeName>
        <fullName evidence="9 11">eIF-5A</fullName>
    </alternativeName>
</protein>
<evidence type="ECO:0000256" key="8">
    <source>
        <dbReference type="ARBA" id="ARBA00023071"/>
    </source>
</evidence>
<dbReference type="GO" id="GO:0005737">
    <property type="term" value="C:cytoplasm"/>
    <property type="evidence" value="ECO:0007669"/>
    <property type="project" value="UniProtKB-SubCell"/>
</dbReference>
<dbReference type="GO" id="GO:0003746">
    <property type="term" value="F:translation elongation factor activity"/>
    <property type="evidence" value="ECO:0007669"/>
    <property type="project" value="InterPro"/>
</dbReference>
<dbReference type="SUPFAM" id="SSF50249">
    <property type="entry name" value="Nucleic acid-binding proteins"/>
    <property type="match status" value="1"/>
</dbReference>
<proteinExistence type="inferred from homology"/>
<evidence type="ECO:0000256" key="11">
    <source>
        <dbReference type="HAMAP-Rule" id="MF_00085"/>
    </source>
</evidence>
<evidence type="ECO:0000256" key="4">
    <source>
        <dbReference type="ARBA" id="ARBA00016327"/>
    </source>
</evidence>
<evidence type="ECO:0000259" key="12">
    <source>
        <dbReference type="SMART" id="SM01376"/>
    </source>
</evidence>
<dbReference type="GO" id="GO:0003723">
    <property type="term" value="F:RNA binding"/>
    <property type="evidence" value="ECO:0007669"/>
    <property type="project" value="InterPro"/>
</dbReference>
<evidence type="ECO:0000256" key="6">
    <source>
        <dbReference type="ARBA" id="ARBA00022540"/>
    </source>
</evidence>
<reference evidence="13" key="1">
    <citation type="journal article" date="2020" name="mSystems">
        <title>Genome- and Community-Level Interaction Insights into Carbon Utilization and Element Cycling Functions of Hydrothermarchaeota in Hydrothermal Sediment.</title>
        <authorList>
            <person name="Zhou Z."/>
            <person name="Liu Y."/>
            <person name="Xu W."/>
            <person name="Pan J."/>
            <person name="Luo Z.H."/>
            <person name="Li M."/>
        </authorList>
    </citation>
    <scope>NUCLEOTIDE SEQUENCE [LARGE SCALE GENOMIC DNA]</scope>
    <source>
        <strain evidence="13">SpSt-125</strain>
    </source>
</reference>
<dbReference type="SMART" id="SM01376">
    <property type="entry name" value="eIF-5a"/>
    <property type="match status" value="1"/>
</dbReference>
<comment type="caution">
    <text evidence="13">The sequence shown here is derived from an EMBL/GenBank/DDBJ whole genome shotgun (WGS) entry which is preliminary data.</text>
</comment>
<dbReference type="GO" id="GO:0045901">
    <property type="term" value="P:positive regulation of translational elongation"/>
    <property type="evidence" value="ECO:0007669"/>
    <property type="project" value="InterPro"/>
</dbReference>
<dbReference type="InterPro" id="IPR020189">
    <property type="entry name" value="IF5A_C"/>
</dbReference>
<dbReference type="GO" id="GO:0003743">
    <property type="term" value="F:translation initiation factor activity"/>
    <property type="evidence" value="ECO:0007669"/>
    <property type="project" value="UniProtKB-UniRule"/>
</dbReference>
<evidence type="ECO:0000256" key="10">
    <source>
        <dbReference type="ARBA" id="ARBA00032163"/>
    </source>
</evidence>
<comment type="function">
    <text evidence="1 11">Functions by promoting the formation of the first peptide bond.</text>
</comment>
<organism evidence="13">
    <name type="scientific">Ignisphaera aggregans</name>
    <dbReference type="NCBI Taxonomy" id="334771"/>
    <lineage>
        <taxon>Archaea</taxon>
        <taxon>Thermoproteota</taxon>
        <taxon>Thermoprotei</taxon>
        <taxon>Desulfurococcales</taxon>
        <taxon>Desulfurococcaceae</taxon>
        <taxon>Ignisphaera</taxon>
    </lineage>
</organism>
<feature type="domain" description="Translation initiation factor 5A C-terminal" evidence="12">
    <location>
        <begin position="69"/>
        <end position="131"/>
    </location>
</feature>
<dbReference type="InterPro" id="IPR008991">
    <property type="entry name" value="Translation_prot_SH3-like_sf"/>
</dbReference>
<dbReference type="Gene3D" id="2.30.30.30">
    <property type="match status" value="1"/>
</dbReference>
<evidence type="ECO:0000256" key="5">
    <source>
        <dbReference type="ARBA" id="ARBA00022490"/>
    </source>
</evidence>
<accession>A0A7J2U099</accession>
<dbReference type="InterPro" id="IPR019769">
    <property type="entry name" value="Trans_elong_IF5A_hypusine_site"/>
</dbReference>
<dbReference type="InterPro" id="IPR022847">
    <property type="entry name" value="Transl_elong_IF5A_arc"/>
</dbReference>
<dbReference type="NCBIfam" id="NF003076">
    <property type="entry name" value="PRK03999.1"/>
    <property type="match status" value="1"/>
</dbReference>